<evidence type="ECO:0000313" key="2">
    <source>
        <dbReference type="Proteomes" id="UP000485058"/>
    </source>
</evidence>
<accession>A0A699ZE39</accession>
<dbReference type="Proteomes" id="UP000485058">
    <property type="component" value="Unassembled WGS sequence"/>
</dbReference>
<comment type="caution">
    <text evidence="1">The sequence shown here is derived from an EMBL/GenBank/DDBJ whole genome shotgun (WGS) entry which is preliminary data.</text>
</comment>
<name>A0A699ZE39_HAELA</name>
<sequence length="274" mass="30224">MALAMPGEVEWAEVKTGIAIGVFRCGQPHVTPDVSQSQTVLSYTGRYARMCTRSRLSLAYHSATWPPPTQLNPPPPNLVYPAQLPAAQPAISLLPPTGRRVGLHHGLSPLASCSRTKGCCSGSAWWQWLERAYWCPSNDDGLHAFELYRHTQDVLARLGTWDTLPLLAGALWCYVDLLPASCAGSNGLALSAAQTKLRARNWRYMELPALLQLMSLRTCKEAIKTVDVYDLQQRMGQLRAEVRRKEDAAVAAQRSAKAERQIIEAAHKVGRVVV</sequence>
<organism evidence="1 2">
    <name type="scientific">Haematococcus lacustris</name>
    <name type="common">Green alga</name>
    <name type="synonym">Haematococcus pluvialis</name>
    <dbReference type="NCBI Taxonomy" id="44745"/>
    <lineage>
        <taxon>Eukaryota</taxon>
        <taxon>Viridiplantae</taxon>
        <taxon>Chlorophyta</taxon>
        <taxon>core chlorophytes</taxon>
        <taxon>Chlorophyceae</taxon>
        <taxon>CS clade</taxon>
        <taxon>Chlamydomonadales</taxon>
        <taxon>Haematococcaceae</taxon>
        <taxon>Haematococcus</taxon>
    </lineage>
</organism>
<dbReference type="AlphaFoldDB" id="A0A699ZE39"/>
<gene>
    <name evidence="1" type="ORF">HaLaN_17512</name>
</gene>
<keyword evidence="2" id="KW-1185">Reference proteome</keyword>
<evidence type="ECO:0000313" key="1">
    <source>
        <dbReference type="EMBL" id="GFH20401.1"/>
    </source>
</evidence>
<reference evidence="1 2" key="1">
    <citation type="submission" date="2020-02" db="EMBL/GenBank/DDBJ databases">
        <title>Draft genome sequence of Haematococcus lacustris strain NIES-144.</title>
        <authorList>
            <person name="Morimoto D."/>
            <person name="Nakagawa S."/>
            <person name="Yoshida T."/>
            <person name="Sawayama S."/>
        </authorList>
    </citation>
    <scope>NUCLEOTIDE SEQUENCE [LARGE SCALE GENOMIC DNA]</scope>
    <source>
        <strain evidence="1 2">NIES-144</strain>
    </source>
</reference>
<protein>
    <submittedName>
        <fullName evidence="1">Uncharacterized protein</fullName>
    </submittedName>
</protein>
<proteinExistence type="predicted"/>
<dbReference type="EMBL" id="BLLF01001627">
    <property type="protein sequence ID" value="GFH20401.1"/>
    <property type="molecule type" value="Genomic_DNA"/>
</dbReference>